<dbReference type="Proteomes" id="UP000244924">
    <property type="component" value="Unassembled WGS sequence"/>
</dbReference>
<evidence type="ECO:0000313" key="3">
    <source>
        <dbReference type="EMBL" id="SPH17953.1"/>
    </source>
</evidence>
<feature type="chain" id="PRO_5015303515" evidence="2">
    <location>
        <begin position="21"/>
        <end position="404"/>
    </location>
</feature>
<feature type="region of interest" description="Disordered" evidence="1">
    <location>
        <begin position="309"/>
        <end position="331"/>
    </location>
</feature>
<reference evidence="3 4" key="1">
    <citation type="submission" date="2018-03" db="EMBL/GenBank/DDBJ databases">
        <authorList>
            <person name="Keele B.F."/>
        </authorList>
    </citation>
    <scope>NUCLEOTIDE SEQUENCE [LARGE SCALE GENOMIC DNA]</scope>
    <source>
        <strain evidence="3 4">CECT 8626</strain>
    </source>
</reference>
<dbReference type="EMBL" id="OMOQ01000001">
    <property type="protein sequence ID" value="SPH17953.1"/>
    <property type="molecule type" value="Genomic_DNA"/>
</dbReference>
<keyword evidence="2" id="KW-0732">Signal</keyword>
<keyword evidence="4" id="KW-1185">Reference proteome</keyword>
<dbReference type="SUPFAM" id="SSF50370">
    <property type="entry name" value="Ricin B-like lectins"/>
    <property type="match status" value="1"/>
</dbReference>
<sequence length="404" mass="44765">MMRFIIPVLVTHLSATSGFAQVTADQTPRSITDNISKGCEFRIQIKRSEEYVSVGSNGNVLRWSHWPDGDPNSNTQRWVLHAEDSGYRIVTVSNGEYMGVGTNGNIVRWSRDDTTQIFQFVDPDGDWVSLVEPTKGERVAVGSDGNVLRWGPTAGDEQKFKFVPVEGTCKIPPEPTQRTDAEIAPPPGLTSAQPPAVQKTQSELISTEFLPAALVDDPSYQNLVLQNRDVPFYRLERRRYWELPNDAYTHIRANSTIAKVRSVSTSFEKSRFDEQTSTIAFRAGYSGTIQGKAAVPNVGEVSASHTLSASFEKTDQTRKGSSEKSAGSESDTITVSFPNALQEDTLWVTWRLVDEYTLYRGPESDEVVWSKPVTVPSRVFFDAFPRGDSAVQQALTDENAKAAN</sequence>
<dbReference type="RefSeq" id="WP_146188845.1">
    <property type="nucleotide sequence ID" value="NZ_OMOQ01000001.1"/>
</dbReference>
<dbReference type="Gene3D" id="2.80.10.50">
    <property type="match status" value="1"/>
</dbReference>
<evidence type="ECO:0000256" key="2">
    <source>
        <dbReference type="SAM" id="SignalP"/>
    </source>
</evidence>
<accession>A0A2R8B5Y4</accession>
<protein>
    <submittedName>
        <fullName evidence="3">Uncharacterized protein</fullName>
    </submittedName>
</protein>
<feature type="compositionally biased region" description="Basic and acidic residues" evidence="1">
    <location>
        <begin position="312"/>
        <end position="322"/>
    </location>
</feature>
<dbReference type="AlphaFoldDB" id="A0A2R8B5Y4"/>
<feature type="signal peptide" evidence="2">
    <location>
        <begin position="1"/>
        <end position="20"/>
    </location>
</feature>
<evidence type="ECO:0000256" key="1">
    <source>
        <dbReference type="SAM" id="MobiDB-lite"/>
    </source>
</evidence>
<gene>
    <name evidence="3" type="ORF">DEA8626_01482</name>
</gene>
<dbReference type="InterPro" id="IPR035992">
    <property type="entry name" value="Ricin_B-like_lectins"/>
</dbReference>
<name>A0A2R8B5Y4_9RHOB</name>
<evidence type="ECO:0000313" key="4">
    <source>
        <dbReference type="Proteomes" id="UP000244924"/>
    </source>
</evidence>
<proteinExistence type="predicted"/>
<organism evidence="3 4">
    <name type="scientific">Albidovulum aquaemixtae</name>
    <dbReference type="NCBI Taxonomy" id="1542388"/>
    <lineage>
        <taxon>Bacteria</taxon>
        <taxon>Pseudomonadati</taxon>
        <taxon>Pseudomonadota</taxon>
        <taxon>Alphaproteobacteria</taxon>
        <taxon>Rhodobacterales</taxon>
        <taxon>Paracoccaceae</taxon>
        <taxon>Albidovulum</taxon>
    </lineage>
</organism>
<dbReference type="OrthoDB" id="2576162at2"/>